<protein>
    <submittedName>
        <fullName evidence="1">Uncharacterized protein</fullName>
    </submittedName>
</protein>
<sequence>MSDPVRLSDLEYLIDLGVTVEDIARRAGRTPDAINAELRDIRADRERETK</sequence>
<proteinExistence type="predicted"/>
<keyword evidence="2" id="KW-1185">Reference proteome</keyword>
<reference evidence="1 2" key="1">
    <citation type="submission" date="2023-08" db="EMBL/GenBank/DDBJ databases">
        <authorList>
            <person name="Beyer A.R."/>
            <person name="Cuttino I."/>
            <person name="Clifton D.R."/>
            <person name="Poitier J.S."/>
            <person name="White J."/>
            <person name="Ko C."/>
            <person name="Russell D.A."/>
            <person name="Jacobs-Sera D."/>
            <person name="Hatfull G.F."/>
        </authorList>
    </citation>
    <scope>NUCLEOTIDE SEQUENCE [LARGE SCALE GENOMIC DNA]</scope>
</reference>
<accession>A0AA96KIF1</accession>
<name>A0AA96KIF1_9CAUD</name>
<gene>
    <name evidence="1" type="primary">55</name>
    <name evidence="1" type="ORF">SEA_ALTADENA_55</name>
</gene>
<evidence type="ECO:0000313" key="2">
    <source>
        <dbReference type="Proteomes" id="UP001304441"/>
    </source>
</evidence>
<dbReference type="EMBL" id="OR521058">
    <property type="protein sequence ID" value="WNO25877.1"/>
    <property type="molecule type" value="Genomic_DNA"/>
</dbReference>
<organism evidence="1 2">
    <name type="scientific">Arthrobacter phage Altadena</name>
    <dbReference type="NCBI Taxonomy" id="3059064"/>
    <lineage>
        <taxon>Viruses</taxon>
        <taxon>Duplodnaviria</taxon>
        <taxon>Heunggongvirae</taxon>
        <taxon>Uroviricota</taxon>
        <taxon>Caudoviricetes</taxon>
        <taxon>Berryhillviridae</taxon>
        <taxon>Altadenavirus</taxon>
        <taxon>Altadenavirus altadena</taxon>
    </lineage>
</organism>
<dbReference type="Proteomes" id="UP001304441">
    <property type="component" value="Segment"/>
</dbReference>
<evidence type="ECO:0000313" key="1">
    <source>
        <dbReference type="EMBL" id="WNO25877.1"/>
    </source>
</evidence>